<dbReference type="OrthoDB" id="1915602at2759"/>
<comment type="similarity">
    <text evidence="2">Belongs to the bHLH protein family.</text>
</comment>
<keyword evidence="8" id="KW-1185">Reference proteome</keyword>
<gene>
    <name evidence="9" type="primary">LOC109726161</name>
</gene>
<evidence type="ECO:0000256" key="1">
    <source>
        <dbReference type="ARBA" id="ARBA00004123"/>
    </source>
</evidence>
<dbReference type="SUPFAM" id="SSF47459">
    <property type="entry name" value="HLH, helix-loop-helix DNA-binding domain"/>
    <property type="match status" value="1"/>
</dbReference>
<comment type="subcellular location">
    <subcellularLocation>
        <location evidence="1">Nucleus</location>
    </subcellularLocation>
</comment>
<protein>
    <submittedName>
        <fullName evidence="9">Transcription factor bHLH62-like isoform X1</fullName>
    </submittedName>
</protein>
<dbReference type="InterPro" id="IPR024097">
    <property type="entry name" value="bHLH_ZIP_TF"/>
</dbReference>
<evidence type="ECO:0000256" key="6">
    <source>
        <dbReference type="SAM" id="MobiDB-lite"/>
    </source>
</evidence>
<proteinExistence type="inferred from homology"/>
<dbReference type="CDD" id="cd18919">
    <property type="entry name" value="bHLH_AtBPE_like"/>
    <property type="match status" value="1"/>
</dbReference>
<keyword evidence="5" id="KW-0539">Nucleus</keyword>
<evidence type="ECO:0000313" key="9">
    <source>
        <dbReference type="RefSeq" id="XP_020111200.1"/>
    </source>
</evidence>
<feature type="domain" description="BHLH" evidence="7">
    <location>
        <begin position="156"/>
        <end position="206"/>
    </location>
</feature>
<dbReference type="InterPro" id="IPR011598">
    <property type="entry name" value="bHLH_dom"/>
</dbReference>
<feature type="compositionally biased region" description="Basic and acidic residues" evidence="6">
    <location>
        <begin position="102"/>
        <end position="117"/>
    </location>
</feature>
<keyword evidence="4" id="KW-0804">Transcription</keyword>
<evidence type="ECO:0000256" key="3">
    <source>
        <dbReference type="ARBA" id="ARBA00023015"/>
    </source>
</evidence>
<feature type="compositionally biased region" description="Basic and acidic residues" evidence="6">
    <location>
        <begin position="134"/>
        <end position="145"/>
    </location>
</feature>
<dbReference type="GO" id="GO:0046983">
    <property type="term" value="F:protein dimerization activity"/>
    <property type="evidence" value="ECO:0007669"/>
    <property type="project" value="InterPro"/>
</dbReference>
<dbReference type="Gramene" id="Aco016125.1.mrna1">
    <property type="protein sequence ID" value="Aco016125.1.mrna1"/>
    <property type="gene ID" value="Aco016125.1.path1"/>
</dbReference>
<dbReference type="GeneID" id="109726161"/>
<reference evidence="9" key="2">
    <citation type="submission" date="2025-08" db="UniProtKB">
        <authorList>
            <consortium name="RefSeq"/>
        </authorList>
    </citation>
    <scope>IDENTIFICATION</scope>
    <source>
        <tissue evidence="9">Leaf</tissue>
    </source>
</reference>
<dbReference type="PROSITE" id="PS50888">
    <property type="entry name" value="BHLH"/>
    <property type="match status" value="1"/>
</dbReference>
<dbReference type="Gene3D" id="4.10.280.10">
    <property type="entry name" value="Helix-loop-helix DNA-binding domain"/>
    <property type="match status" value="1"/>
</dbReference>
<organism evidence="8 9">
    <name type="scientific">Ananas comosus</name>
    <name type="common">Pineapple</name>
    <name type="synonym">Ananas ananas</name>
    <dbReference type="NCBI Taxonomy" id="4615"/>
    <lineage>
        <taxon>Eukaryota</taxon>
        <taxon>Viridiplantae</taxon>
        <taxon>Streptophyta</taxon>
        <taxon>Embryophyta</taxon>
        <taxon>Tracheophyta</taxon>
        <taxon>Spermatophyta</taxon>
        <taxon>Magnoliopsida</taxon>
        <taxon>Liliopsida</taxon>
        <taxon>Poales</taxon>
        <taxon>Bromeliaceae</taxon>
        <taxon>Bromelioideae</taxon>
        <taxon>Ananas</taxon>
    </lineage>
</organism>
<dbReference type="InterPro" id="IPR036638">
    <property type="entry name" value="HLH_DNA-bd_sf"/>
</dbReference>
<dbReference type="SMART" id="SM00353">
    <property type="entry name" value="HLH"/>
    <property type="match status" value="1"/>
</dbReference>
<dbReference type="AlphaFoldDB" id="A0A6P5GZL2"/>
<dbReference type="PANTHER" id="PTHR12565">
    <property type="entry name" value="STEROL REGULATORY ELEMENT-BINDING PROTEIN"/>
    <property type="match status" value="1"/>
</dbReference>
<evidence type="ECO:0000313" key="8">
    <source>
        <dbReference type="Proteomes" id="UP000515123"/>
    </source>
</evidence>
<sequence length="353" mass="40007">MMENNDPFFSAINTAAAAAAASAANYFPWRRPQLLGSADLDAPRNRSARRKRKRKSSHGVRRRRRSSVKEEEEENNDNDDDDDEEEEDEEDENPLLSPNKLTDQDSNPKRCRADQSERTATINPKTAEIGANRDSNEKENSSSKQDYIHVRARRGQATDSHSLAERVRREKISERMKLLQNLVPGCNKVMGKALMLDEIINYVQSLQRQVELLSMKLAAVNPLDFCVNSLLRPKDMNNRAQQQQAPDLPAAQIYHRSENSSAGSSYSQRINGTPLESFENKFVFDELDPSFCSSISMEFPTLNGFADATQLGNFWEDDLQSVVQMGFFGQSRDAQANLLAELLRPCDDRQQED</sequence>
<evidence type="ECO:0000259" key="7">
    <source>
        <dbReference type="PROSITE" id="PS50888"/>
    </source>
</evidence>
<accession>A0A6P5GZL2</accession>
<evidence type="ECO:0000256" key="5">
    <source>
        <dbReference type="ARBA" id="ARBA00023242"/>
    </source>
</evidence>
<dbReference type="GO" id="GO:0003700">
    <property type="term" value="F:DNA-binding transcription factor activity"/>
    <property type="evidence" value="ECO:0007669"/>
    <property type="project" value="TreeGrafter"/>
</dbReference>
<feature type="region of interest" description="Disordered" evidence="6">
    <location>
        <begin position="31"/>
        <end position="145"/>
    </location>
</feature>
<feature type="compositionally biased region" description="Acidic residues" evidence="6">
    <location>
        <begin position="70"/>
        <end position="93"/>
    </location>
</feature>
<reference evidence="8" key="1">
    <citation type="journal article" date="2015" name="Nat. Genet.">
        <title>The pineapple genome and the evolution of CAM photosynthesis.</title>
        <authorList>
            <person name="Ming R."/>
            <person name="VanBuren R."/>
            <person name="Wai C.M."/>
            <person name="Tang H."/>
            <person name="Schatz M.C."/>
            <person name="Bowers J.E."/>
            <person name="Lyons E."/>
            <person name="Wang M.L."/>
            <person name="Chen J."/>
            <person name="Biggers E."/>
            <person name="Zhang J."/>
            <person name="Huang L."/>
            <person name="Zhang L."/>
            <person name="Miao W."/>
            <person name="Zhang J."/>
            <person name="Ye Z."/>
            <person name="Miao C."/>
            <person name="Lin Z."/>
            <person name="Wang H."/>
            <person name="Zhou H."/>
            <person name="Yim W.C."/>
            <person name="Priest H.D."/>
            <person name="Zheng C."/>
            <person name="Woodhouse M."/>
            <person name="Edger P.P."/>
            <person name="Guyot R."/>
            <person name="Guo H.B."/>
            <person name="Guo H."/>
            <person name="Zheng G."/>
            <person name="Singh R."/>
            <person name="Sharma A."/>
            <person name="Min X."/>
            <person name="Zheng Y."/>
            <person name="Lee H."/>
            <person name="Gurtowski J."/>
            <person name="Sedlazeck F.J."/>
            <person name="Harkess A."/>
            <person name="McKain M.R."/>
            <person name="Liao Z."/>
            <person name="Fang J."/>
            <person name="Liu J."/>
            <person name="Zhang X."/>
            <person name="Zhang Q."/>
            <person name="Hu W."/>
            <person name="Qin Y."/>
            <person name="Wang K."/>
            <person name="Chen L.Y."/>
            <person name="Shirley N."/>
            <person name="Lin Y.R."/>
            <person name="Liu L.Y."/>
            <person name="Hernandez A.G."/>
            <person name="Wright C.L."/>
            <person name="Bulone V."/>
            <person name="Tuskan G.A."/>
            <person name="Heath K."/>
            <person name="Zee F."/>
            <person name="Moore P.H."/>
            <person name="Sunkar R."/>
            <person name="Leebens-Mack J.H."/>
            <person name="Mockler T."/>
            <person name="Bennetzen J.L."/>
            <person name="Freeling M."/>
            <person name="Sankoff D."/>
            <person name="Paterson A.H."/>
            <person name="Zhu X."/>
            <person name="Yang X."/>
            <person name="Smith J.A."/>
            <person name="Cushman J.C."/>
            <person name="Paull R.E."/>
            <person name="Yu Q."/>
        </authorList>
    </citation>
    <scope>NUCLEOTIDE SEQUENCE [LARGE SCALE GENOMIC DNA]</scope>
    <source>
        <strain evidence="8">cv. F153</strain>
    </source>
</reference>
<dbReference type="FunFam" id="4.10.280.10:FF:000002">
    <property type="entry name" value="Basic helix-loop-helix transcription factor"/>
    <property type="match status" value="1"/>
</dbReference>
<dbReference type="Pfam" id="PF00010">
    <property type="entry name" value="HLH"/>
    <property type="match status" value="1"/>
</dbReference>
<dbReference type="Proteomes" id="UP000515123">
    <property type="component" value="Linkage group 21"/>
</dbReference>
<dbReference type="RefSeq" id="XP_020111200.1">
    <property type="nucleotide sequence ID" value="XM_020255611.1"/>
</dbReference>
<dbReference type="GO" id="GO:0005634">
    <property type="term" value="C:nucleus"/>
    <property type="evidence" value="ECO:0007669"/>
    <property type="project" value="UniProtKB-SubCell"/>
</dbReference>
<feature type="compositionally biased region" description="Basic residues" evidence="6">
    <location>
        <begin position="46"/>
        <end position="66"/>
    </location>
</feature>
<dbReference type="PANTHER" id="PTHR12565:SF444">
    <property type="entry name" value="TRANSCRIPTION FACTOR BHLH62-RELATED"/>
    <property type="match status" value="1"/>
</dbReference>
<evidence type="ECO:0000256" key="2">
    <source>
        <dbReference type="ARBA" id="ARBA00005510"/>
    </source>
</evidence>
<name>A0A6P5GZL2_ANACO</name>
<keyword evidence="3" id="KW-0805">Transcription regulation</keyword>
<evidence type="ECO:0000256" key="4">
    <source>
        <dbReference type="ARBA" id="ARBA00023163"/>
    </source>
</evidence>